<dbReference type="PANTHER" id="PTHR46438:SF11">
    <property type="entry name" value="LIPASE-RELATED"/>
    <property type="match status" value="1"/>
</dbReference>
<keyword evidence="2" id="KW-0378">Hydrolase</keyword>
<organism evidence="2 3">
    <name type="scientific">Halobaculum litoreum</name>
    <dbReference type="NCBI Taxonomy" id="3031998"/>
    <lineage>
        <taxon>Archaea</taxon>
        <taxon>Methanobacteriati</taxon>
        <taxon>Methanobacteriota</taxon>
        <taxon>Stenosarchaea group</taxon>
        <taxon>Halobacteria</taxon>
        <taxon>Halobacteriales</taxon>
        <taxon>Haloferacaceae</taxon>
        <taxon>Halobaculum</taxon>
    </lineage>
</organism>
<dbReference type="GO" id="GO:0016787">
    <property type="term" value="F:hydrolase activity"/>
    <property type="evidence" value="ECO:0007669"/>
    <property type="project" value="UniProtKB-KW"/>
</dbReference>
<keyword evidence="3" id="KW-1185">Reference proteome</keyword>
<dbReference type="InterPro" id="IPR000639">
    <property type="entry name" value="Epox_hydrolase-like"/>
</dbReference>
<dbReference type="PRINTS" id="PR00412">
    <property type="entry name" value="EPOXHYDRLASE"/>
</dbReference>
<evidence type="ECO:0000313" key="2">
    <source>
        <dbReference type="EMBL" id="MFC7137082.1"/>
    </source>
</evidence>
<dbReference type="InterPro" id="IPR029058">
    <property type="entry name" value="AB_hydrolase_fold"/>
</dbReference>
<dbReference type="PANTHER" id="PTHR46438">
    <property type="entry name" value="ALPHA/BETA-HYDROLASES SUPERFAMILY PROTEIN"/>
    <property type="match status" value="1"/>
</dbReference>
<evidence type="ECO:0000259" key="1">
    <source>
        <dbReference type="Pfam" id="PF00561"/>
    </source>
</evidence>
<proteinExistence type="predicted"/>
<dbReference type="PRINTS" id="PR00111">
    <property type="entry name" value="ABHYDROLASE"/>
</dbReference>
<protein>
    <submittedName>
        <fullName evidence="2">Alpha/beta fold hydrolase</fullName>
    </submittedName>
</protein>
<dbReference type="EMBL" id="JBHSZG010000001">
    <property type="protein sequence ID" value="MFC7137082.1"/>
    <property type="molecule type" value="Genomic_DNA"/>
</dbReference>
<dbReference type="AlphaFoldDB" id="A0ABD5XPR5"/>
<dbReference type="Proteomes" id="UP001596368">
    <property type="component" value="Unassembled WGS sequence"/>
</dbReference>
<reference evidence="2 3" key="1">
    <citation type="journal article" date="2019" name="Int. J. Syst. Evol. Microbiol.">
        <title>The Global Catalogue of Microorganisms (GCM) 10K type strain sequencing project: providing services to taxonomists for standard genome sequencing and annotation.</title>
        <authorList>
            <consortium name="The Broad Institute Genomics Platform"/>
            <consortium name="The Broad Institute Genome Sequencing Center for Infectious Disease"/>
            <person name="Wu L."/>
            <person name="Ma J."/>
        </authorList>
    </citation>
    <scope>NUCLEOTIDE SEQUENCE [LARGE SCALE GENOMIC DNA]</scope>
    <source>
        <strain evidence="2 3">DT92</strain>
    </source>
</reference>
<dbReference type="SUPFAM" id="SSF53474">
    <property type="entry name" value="alpha/beta-Hydrolases"/>
    <property type="match status" value="1"/>
</dbReference>
<accession>A0ABD5XPR5</accession>
<dbReference type="RefSeq" id="WP_284013823.1">
    <property type="nucleotide sequence ID" value="NZ_CP126156.1"/>
</dbReference>
<dbReference type="GeneID" id="81121001"/>
<name>A0ABD5XPR5_9EURY</name>
<dbReference type="Gene3D" id="3.40.50.1820">
    <property type="entry name" value="alpha/beta hydrolase"/>
    <property type="match status" value="1"/>
</dbReference>
<evidence type="ECO:0000313" key="3">
    <source>
        <dbReference type="Proteomes" id="UP001596368"/>
    </source>
</evidence>
<dbReference type="Pfam" id="PF00561">
    <property type="entry name" value="Abhydrolase_1"/>
    <property type="match status" value="1"/>
</dbReference>
<feature type="domain" description="AB hydrolase-1" evidence="1">
    <location>
        <begin position="31"/>
        <end position="268"/>
    </location>
</feature>
<gene>
    <name evidence="2" type="ORF">ACFQRB_12685</name>
</gene>
<sequence>MRVACADSRTVVVDGVRVRYHVAGEGRDGVPVVLLHGGGLDEAALSWRETFPALADVRPVYALDWPGYGGSDRPDAPYSIPYYRDTLAGFLDAVGLDRVALVGVSMGGGAALGYTLDAPDRVDRLVLVDSYGLGGRIPGGPLGYLFTRLPFVTDLAWAALRRSRLLLWVALRGIVGSGDAVTPALLDDAVRAVRRGDAGRSFTAFQRSEVGPTGLRTNYVDRLPDLTVPTLVVHGEADPLVPVAWAVRAGTLIPDATTRVLPDCGHWPPRECPDRFLELVEEFLLAE</sequence>
<dbReference type="InterPro" id="IPR000073">
    <property type="entry name" value="AB_hydrolase_1"/>
</dbReference>
<comment type="caution">
    <text evidence="2">The sequence shown here is derived from an EMBL/GenBank/DDBJ whole genome shotgun (WGS) entry which is preliminary data.</text>
</comment>